<evidence type="ECO:0000313" key="15">
    <source>
        <dbReference type="EMBL" id="KXW57691.1"/>
    </source>
</evidence>
<keyword evidence="9 10" id="KW-0961">Cell wall biogenesis/degradation</keyword>
<dbReference type="Pfam" id="PF08245">
    <property type="entry name" value="Mur_ligase_M"/>
    <property type="match status" value="1"/>
</dbReference>
<accession>A0A149VWS7</accession>
<dbReference type="InterPro" id="IPR005863">
    <property type="entry name" value="UDP-N-AcMur_synth"/>
</dbReference>
<evidence type="ECO:0000256" key="4">
    <source>
        <dbReference type="ARBA" id="ARBA00022741"/>
    </source>
</evidence>
<comment type="subcellular location">
    <subcellularLocation>
        <location evidence="10 11">Cytoplasm</location>
    </subcellularLocation>
</comment>
<feature type="domain" description="Mur ligase central" evidence="14">
    <location>
        <begin position="107"/>
        <end position="294"/>
    </location>
</feature>
<dbReference type="InterPro" id="IPR013221">
    <property type="entry name" value="Mur_ligase_cen"/>
</dbReference>
<keyword evidence="4 10" id="KW-0547">Nucleotide-binding</keyword>
<evidence type="ECO:0000256" key="11">
    <source>
        <dbReference type="RuleBase" id="RU004136"/>
    </source>
</evidence>
<dbReference type="InterPro" id="IPR036615">
    <property type="entry name" value="Mur_ligase_C_dom_sf"/>
</dbReference>
<feature type="binding site" evidence="10">
    <location>
        <begin position="109"/>
        <end position="115"/>
    </location>
    <ligand>
        <name>ATP</name>
        <dbReference type="ChEBI" id="CHEBI:30616"/>
    </ligand>
</feature>
<dbReference type="GO" id="GO:0071555">
    <property type="term" value="P:cell wall organization"/>
    <property type="evidence" value="ECO:0007669"/>
    <property type="project" value="UniProtKB-KW"/>
</dbReference>
<dbReference type="PANTHER" id="PTHR43024:SF1">
    <property type="entry name" value="UDP-N-ACETYLMURAMOYL-TRIPEPTIDE--D-ALANYL-D-ALANINE LIGASE"/>
    <property type="match status" value="1"/>
</dbReference>
<comment type="function">
    <text evidence="10 11">Involved in cell wall formation. Catalyzes the final step in the synthesis of UDP-N-acetylmuramoyl-pentapeptide, the precursor of murein.</text>
</comment>
<dbReference type="PANTHER" id="PTHR43024">
    <property type="entry name" value="UDP-N-ACETYLMURAMOYL-TRIPEPTIDE--D-ALANYL-D-ALANINE LIGASE"/>
    <property type="match status" value="1"/>
</dbReference>
<evidence type="ECO:0000313" key="16">
    <source>
        <dbReference type="Proteomes" id="UP000075653"/>
    </source>
</evidence>
<dbReference type="GO" id="GO:0051301">
    <property type="term" value="P:cell division"/>
    <property type="evidence" value="ECO:0007669"/>
    <property type="project" value="UniProtKB-KW"/>
</dbReference>
<dbReference type="InterPro" id="IPR000713">
    <property type="entry name" value="Mur_ligase_N"/>
</dbReference>
<dbReference type="GO" id="GO:0008766">
    <property type="term" value="F:UDP-N-acetylmuramoylalanyl-D-glutamyl-2,6-diaminopimelate-D-alanyl-D-alanine ligase activity"/>
    <property type="evidence" value="ECO:0007669"/>
    <property type="project" value="RHEA"/>
</dbReference>
<dbReference type="Gene3D" id="3.40.1390.10">
    <property type="entry name" value="MurE/MurF, N-terminal domain"/>
    <property type="match status" value="1"/>
</dbReference>
<evidence type="ECO:0000259" key="12">
    <source>
        <dbReference type="Pfam" id="PF01225"/>
    </source>
</evidence>
<dbReference type="SUPFAM" id="SSF63418">
    <property type="entry name" value="MurE/MurF N-terminal domain"/>
    <property type="match status" value="1"/>
</dbReference>
<dbReference type="STRING" id="1789004.FEMY_17750"/>
<dbReference type="InterPro" id="IPR004101">
    <property type="entry name" value="Mur_ligase_C"/>
</dbReference>
<gene>
    <name evidence="10 15" type="primary">murF</name>
    <name evidence="15" type="ORF">FEMY_17750</name>
</gene>
<protein>
    <recommendedName>
        <fullName evidence="10 11">UDP-N-acetylmuramoyl-tripeptide--D-alanyl-D-alanine ligase</fullName>
        <ecNumber evidence="10 11">6.3.2.10</ecNumber>
    </recommendedName>
    <alternativeName>
        <fullName evidence="10">D-alanyl-D-alanine-adding enzyme</fullName>
    </alternativeName>
</protein>
<dbReference type="EC" id="6.3.2.10" evidence="10 11"/>
<feature type="domain" description="Mur ligase N-terminal catalytic" evidence="12">
    <location>
        <begin position="26"/>
        <end position="95"/>
    </location>
</feature>
<keyword evidence="6 10" id="KW-0133">Cell shape</keyword>
<dbReference type="Pfam" id="PF02875">
    <property type="entry name" value="Mur_ligase_C"/>
    <property type="match status" value="1"/>
</dbReference>
<keyword evidence="8 10" id="KW-0131">Cell cycle</keyword>
<evidence type="ECO:0000256" key="9">
    <source>
        <dbReference type="ARBA" id="ARBA00023316"/>
    </source>
</evidence>
<keyword evidence="16" id="KW-1185">Reference proteome</keyword>
<sequence length="448" mass="48045">MNWTWHEVVHLLGGVPKGSNPELLRITTDSRDCGPGDLFIAIKGEFFDGHDFLGEVRTRGVAGAIIERDVPAVQDWDCCWRMDSTRAALAQLARARRRQINPRVVAVTGSNGKTTVKEMVAAILRASDPAGAQTVWATPGNFNNDIGLPLTLLALGPEHRWAVIEMGMNHAGEIARLTRIAEPEVAVVTNIQRAHLGHLGSLAEIARAKGEIFEGLGVTGVAVLPENGPYGTVLRSAAAPHEMLTFGFEEKASVRGESERGLLHIRGSAESVTVRLQVPGRHNQENALAATAVALALGVNMGAVQRGLENFAGMPGRLQSRFSSLGALILDDTYNANPDSVQAALEVLAQRPGRRIFVLGDLGELGPEGPALHAEVGQLARTLGIDEFYTLGNLAREASLAFGPSARHETETRHLIQVLRPQLNADTVVLVKGSRFMGMEAVVEGLIQ</sequence>
<dbReference type="Proteomes" id="UP000075653">
    <property type="component" value="Unassembled WGS sequence"/>
</dbReference>
<evidence type="ECO:0000259" key="13">
    <source>
        <dbReference type="Pfam" id="PF02875"/>
    </source>
</evidence>
<dbReference type="GO" id="GO:0005737">
    <property type="term" value="C:cytoplasm"/>
    <property type="evidence" value="ECO:0007669"/>
    <property type="project" value="UniProtKB-SubCell"/>
</dbReference>
<evidence type="ECO:0000256" key="10">
    <source>
        <dbReference type="HAMAP-Rule" id="MF_02019"/>
    </source>
</evidence>
<dbReference type="PATRIC" id="fig|1789004.3.peg.1815"/>
<evidence type="ECO:0000256" key="5">
    <source>
        <dbReference type="ARBA" id="ARBA00022840"/>
    </source>
</evidence>
<comment type="catalytic activity">
    <reaction evidence="10 11">
        <text>D-alanyl-D-alanine + UDP-N-acetyl-alpha-D-muramoyl-L-alanyl-gamma-D-glutamyl-meso-2,6-diaminopimelate + ATP = UDP-N-acetyl-alpha-D-muramoyl-L-alanyl-gamma-D-glutamyl-meso-2,6-diaminopimeloyl-D-alanyl-D-alanine + ADP + phosphate + H(+)</text>
        <dbReference type="Rhea" id="RHEA:28374"/>
        <dbReference type="ChEBI" id="CHEBI:15378"/>
        <dbReference type="ChEBI" id="CHEBI:30616"/>
        <dbReference type="ChEBI" id="CHEBI:43474"/>
        <dbReference type="ChEBI" id="CHEBI:57822"/>
        <dbReference type="ChEBI" id="CHEBI:61386"/>
        <dbReference type="ChEBI" id="CHEBI:83905"/>
        <dbReference type="ChEBI" id="CHEBI:456216"/>
        <dbReference type="EC" id="6.3.2.10"/>
    </reaction>
</comment>
<dbReference type="InterPro" id="IPR051046">
    <property type="entry name" value="MurCDEF_CellWall_CoF430Synth"/>
</dbReference>
<dbReference type="Pfam" id="PF01225">
    <property type="entry name" value="Mur_ligase"/>
    <property type="match status" value="1"/>
</dbReference>
<dbReference type="GO" id="GO:0009252">
    <property type="term" value="P:peptidoglycan biosynthetic process"/>
    <property type="evidence" value="ECO:0007669"/>
    <property type="project" value="UniProtKB-UniRule"/>
</dbReference>
<evidence type="ECO:0000256" key="8">
    <source>
        <dbReference type="ARBA" id="ARBA00023306"/>
    </source>
</evidence>
<keyword evidence="7 10" id="KW-0573">Peptidoglycan synthesis</keyword>
<evidence type="ECO:0000256" key="3">
    <source>
        <dbReference type="ARBA" id="ARBA00022618"/>
    </source>
</evidence>
<dbReference type="GO" id="GO:0008360">
    <property type="term" value="P:regulation of cell shape"/>
    <property type="evidence" value="ECO:0007669"/>
    <property type="project" value="UniProtKB-KW"/>
</dbReference>
<proteinExistence type="inferred from homology"/>
<comment type="pathway">
    <text evidence="10 11">Cell wall biogenesis; peptidoglycan biosynthesis.</text>
</comment>
<dbReference type="RefSeq" id="WP_062188279.1">
    <property type="nucleotide sequence ID" value="NZ_LRRD01000042.1"/>
</dbReference>
<keyword evidence="1 10" id="KW-0963">Cytoplasm</keyword>
<evidence type="ECO:0000256" key="6">
    <source>
        <dbReference type="ARBA" id="ARBA00022960"/>
    </source>
</evidence>
<comment type="similarity">
    <text evidence="10">Belongs to the MurCDEF family. MurF subfamily.</text>
</comment>
<dbReference type="NCBIfam" id="TIGR01143">
    <property type="entry name" value="murF"/>
    <property type="match status" value="1"/>
</dbReference>
<evidence type="ECO:0000256" key="2">
    <source>
        <dbReference type="ARBA" id="ARBA00022598"/>
    </source>
</evidence>
<keyword evidence="2 10" id="KW-0436">Ligase</keyword>
<organism evidence="15 16">
    <name type="scientific">Ferrovum myxofaciens</name>
    <dbReference type="NCBI Taxonomy" id="416213"/>
    <lineage>
        <taxon>Bacteria</taxon>
        <taxon>Pseudomonadati</taxon>
        <taxon>Pseudomonadota</taxon>
        <taxon>Betaproteobacteria</taxon>
        <taxon>Ferrovales</taxon>
        <taxon>Ferrovaceae</taxon>
        <taxon>Ferrovum</taxon>
    </lineage>
</organism>
<dbReference type="HAMAP" id="MF_02019">
    <property type="entry name" value="MurF"/>
    <property type="match status" value="1"/>
</dbReference>
<evidence type="ECO:0000259" key="14">
    <source>
        <dbReference type="Pfam" id="PF08245"/>
    </source>
</evidence>
<evidence type="ECO:0000256" key="7">
    <source>
        <dbReference type="ARBA" id="ARBA00022984"/>
    </source>
</evidence>
<keyword evidence="3 10" id="KW-0132">Cell division</keyword>
<dbReference type="UniPathway" id="UPA00219"/>
<dbReference type="SUPFAM" id="SSF53623">
    <property type="entry name" value="MurD-like peptide ligases, catalytic domain"/>
    <property type="match status" value="1"/>
</dbReference>
<comment type="caution">
    <text evidence="15">The sequence shown here is derived from an EMBL/GenBank/DDBJ whole genome shotgun (WGS) entry which is preliminary data.</text>
</comment>
<dbReference type="Gene3D" id="3.90.190.20">
    <property type="entry name" value="Mur ligase, C-terminal domain"/>
    <property type="match status" value="1"/>
</dbReference>
<name>A0A149VWS7_9PROT</name>
<evidence type="ECO:0000256" key="1">
    <source>
        <dbReference type="ARBA" id="ARBA00022490"/>
    </source>
</evidence>
<dbReference type="Gene3D" id="3.40.1190.10">
    <property type="entry name" value="Mur-like, catalytic domain"/>
    <property type="match status" value="1"/>
</dbReference>
<feature type="domain" description="Mur ligase C-terminal" evidence="13">
    <location>
        <begin position="316"/>
        <end position="435"/>
    </location>
</feature>
<dbReference type="AlphaFoldDB" id="A0A149VWS7"/>
<dbReference type="GO" id="GO:0047480">
    <property type="term" value="F:UDP-N-acetylmuramoyl-tripeptide-D-alanyl-D-alanine ligase activity"/>
    <property type="evidence" value="ECO:0007669"/>
    <property type="project" value="UniProtKB-UniRule"/>
</dbReference>
<dbReference type="EMBL" id="LRRD01000042">
    <property type="protein sequence ID" value="KXW57691.1"/>
    <property type="molecule type" value="Genomic_DNA"/>
</dbReference>
<reference evidence="15 16" key="1">
    <citation type="submission" date="2016-01" db="EMBL/GenBank/DDBJ databases">
        <title>Genome sequence of the acidophilic iron oxidising Ferrovum strain Z-31.</title>
        <authorList>
            <person name="Poehlein A."/>
            <person name="Ullrich S.R."/>
            <person name="Schloemann M."/>
            <person name="Muehling M."/>
            <person name="Daniel R."/>
        </authorList>
    </citation>
    <scope>NUCLEOTIDE SEQUENCE [LARGE SCALE GENOMIC DNA]</scope>
    <source>
        <strain evidence="15 16">Z-31</strain>
    </source>
</reference>
<keyword evidence="5 10" id="KW-0067">ATP-binding</keyword>
<dbReference type="InterPro" id="IPR036565">
    <property type="entry name" value="Mur-like_cat_sf"/>
</dbReference>
<dbReference type="InterPro" id="IPR035911">
    <property type="entry name" value="MurE/MurF_N"/>
</dbReference>
<dbReference type="GO" id="GO:0005524">
    <property type="term" value="F:ATP binding"/>
    <property type="evidence" value="ECO:0007669"/>
    <property type="project" value="UniProtKB-UniRule"/>
</dbReference>
<dbReference type="SUPFAM" id="SSF53244">
    <property type="entry name" value="MurD-like peptide ligases, peptide-binding domain"/>
    <property type="match status" value="1"/>
</dbReference>